<dbReference type="Gene3D" id="2.30.110.10">
    <property type="entry name" value="Electron Transport, Fmn-binding Protein, Chain A"/>
    <property type="match status" value="1"/>
</dbReference>
<dbReference type="KEGG" id="pbut:DTO10_22750"/>
<keyword evidence="3" id="KW-0288">FMN</keyword>
<feature type="domain" description="Flavin reductase like" evidence="5">
    <location>
        <begin position="19"/>
        <end position="173"/>
    </location>
</feature>
<comment type="cofactor">
    <cofactor evidence="1">
        <name>FMN</name>
        <dbReference type="ChEBI" id="CHEBI:58210"/>
    </cofactor>
</comment>
<dbReference type="SMART" id="SM00903">
    <property type="entry name" value="Flavin_Reduct"/>
    <property type="match status" value="1"/>
</dbReference>
<evidence type="ECO:0000313" key="7">
    <source>
        <dbReference type="EMBL" id="PEJ36299.1"/>
    </source>
</evidence>
<evidence type="ECO:0000256" key="1">
    <source>
        <dbReference type="ARBA" id="ARBA00001917"/>
    </source>
</evidence>
<dbReference type="PANTHER" id="PTHR33798:SF5">
    <property type="entry name" value="FLAVIN REDUCTASE LIKE DOMAIN-CONTAINING PROTEIN"/>
    <property type="match status" value="1"/>
</dbReference>
<dbReference type="SUPFAM" id="SSF50475">
    <property type="entry name" value="FMN-binding split barrel"/>
    <property type="match status" value="1"/>
</dbReference>
<dbReference type="Pfam" id="PF01613">
    <property type="entry name" value="Flavin_Reduct"/>
    <property type="match status" value="1"/>
</dbReference>
<dbReference type="EMBL" id="NUEQ01000010">
    <property type="protein sequence ID" value="PEJ36299.1"/>
    <property type="molecule type" value="Genomic_DNA"/>
</dbReference>
<dbReference type="InterPro" id="IPR012349">
    <property type="entry name" value="Split_barrel_FMN-bd"/>
</dbReference>
<evidence type="ECO:0000256" key="3">
    <source>
        <dbReference type="ARBA" id="ARBA00022643"/>
    </source>
</evidence>
<protein>
    <submittedName>
        <fullName evidence="6">Flavin reductase family protein</fullName>
    </submittedName>
</protein>
<gene>
    <name evidence="7" type="ORF">CN689_05035</name>
    <name evidence="6" type="ORF">DTO10_22750</name>
</gene>
<evidence type="ECO:0000313" key="6">
    <source>
        <dbReference type="EMBL" id="AXN40915.1"/>
    </source>
</evidence>
<dbReference type="GO" id="GO:0016646">
    <property type="term" value="F:oxidoreductase activity, acting on the CH-NH group of donors, NAD or NADP as acceptor"/>
    <property type="evidence" value="ECO:0007669"/>
    <property type="project" value="UniProtKB-ARBA"/>
</dbReference>
<keyword evidence="9" id="KW-1185">Reference proteome</keyword>
<dbReference type="RefSeq" id="WP_098175084.1">
    <property type="nucleotide sequence ID" value="NZ_CP030926.1"/>
</dbReference>
<name>A0AAX0S8I0_9BACI</name>
<dbReference type="Proteomes" id="UP000260457">
    <property type="component" value="Chromosome"/>
</dbReference>
<evidence type="ECO:0000259" key="5">
    <source>
        <dbReference type="SMART" id="SM00903"/>
    </source>
</evidence>
<dbReference type="InterPro" id="IPR002563">
    <property type="entry name" value="Flavin_Rdtase-like_dom"/>
</dbReference>
<comment type="similarity">
    <text evidence="4">Belongs to the flavoredoxin family.</text>
</comment>
<dbReference type="GO" id="GO:0010181">
    <property type="term" value="F:FMN binding"/>
    <property type="evidence" value="ECO:0007669"/>
    <property type="project" value="InterPro"/>
</dbReference>
<accession>A0AAX0S8I0</accession>
<reference evidence="7 8" key="1">
    <citation type="submission" date="2017-09" db="EMBL/GenBank/DDBJ databases">
        <title>Large-scale bioinformatics analysis of Bacillus genomes uncovers conserved roles of natural products in bacterial physiology.</title>
        <authorList>
            <consortium name="Agbiome Team Llc"/>
            <person name="Bleich R.M."/>
            <person name="Kirk G.J."/>
            <person name="Santa Maria K.C."/>
            <person name="Allen S.E."/>
            <person name="Farag S."/>
            <person name="Shank E.A."/>
            <person name="Bowers A."/>
        </authorList>
    </citation>
    <scope>NUCLEOTIDE SEQUENCE [LARGE SCALE GENOMIC DNA]</scope>
    <source>
        <strain evidence="7 8">AFS003229</strain>
    </source>
</reference>
<reference evidence="6 9" key="2">
    <citation type="submission" date="2018-07" db="EMBL/GenBank/DDBJ databases">
        <title>The molecular basis for the intramolecular migration of carboxyl group in the catabolism of para-hydroxybenzoate via gentisate.</title>
        <authorList>
            <person name="Zhao H."/>
            <person name="Xu Y."/>
            <person name="Lin S."/>
            <person name="Spain J.C."/>
            <person name="Zhou N.-Y."/>
        </authorList>
    </citation>
    <scope>NUCLEOTIDE SEQUENCE [LARGE SCALE GENOMIC DNA]</scope>
    <source>
        <strain evidence="6 9">PHB-7a</strain>
    </source>
</reference>
<proteinExistence type="inferred from homology"/>
<evidence type="ECO:0000313" key="8">
    <source>
        <dbReference type="Proteomes" id="UP000220106"/>
    </source>
</evidence>
<evidence type="ECO:0000256" key="2">
    <source>
        <dbReference type="ARBA" id="ARBA00022630"/>
    </source>
</evidence>
<dbReference type="Proteomes" id="UP000220106">
    <property type="component" value="Unassembled WGS sequence"/>
</dbReference>
<evidence type="ECO:0000256" key="4">
    <source>
        <dbReference type="ARBA" id="ARBA00038054"/>
    </source>
</evidence>
<dbReference type="EMBL" id="CP030926">
    <property type="protein sequence ID" value="AXN40915.1"/>
    <property type="molecule type" value="Genomic_DNA"/>
</dbReference>
<sequence length="197" mass="22044">MFIDPETLTPKEIYKLLIGSVVPRPIAWVSTVSRNGVYNLAPFSFYNVVSRNPPMLGISIGPGVGERNGTEKDTLTNIRSEKDFVINVVSNKVANQMHLSSSNFQPEVDEFKSVKVTPMESKIVKSPLIMEADIKMECRLEKIIELGSDHLVIGRLVQYHIIDDLYCDGKVNIGKLQPVGRLAGNYNLVENIFLLPR</sequence>
<evidence type="ECO:0000313" key="9">
    <source>
        <dbReference type="Proteomes" id="UP000260457"/>
    </source>
</evidence>
<organism evidence="7 8">
    <name type="scientific">Peribacillus butanolivorans</name>
    <dbReference type="NCBI Taxonomy" id="421767"/>
    <lineage>
        <taxon>Bacteria</taxon>
        <taxon>Bacillati</taxon>
        <taxon>Bacillota</taxon>
        <taxon>Bacilli</taxon>
        <taxon>Bacillales</taxon>
        <taxon>Bacillaceae</taxon>
        <taxon>Peribacillus</taxon>
    </lineage>
</organism>
<keyword evidence="2" id="KW-0285">Flavoprotein</keyword>
<dbReference type="PANTHER" id="PTHR33798">
    <property type="entry name" value="FLAVOPROTEIN OXYGENASE"/>
    <property type="match status" value="1"/>
</dbReference>
<dbReference type="AlphaFoldDB" id="A0AAX0S8I0"/>